<keyword evidence="9" id="KW-1185">Reference proteome</keyword>
<gene>
    <name evidence="8" type="ORF">BK138_28225</name>
</gene>
<dbReference type="Pfam" id="PF05400">
    <property type="entry name" value="FliT"/>
    <property type="match status" value="1"/>
</dbReference>
<evidence type="ECO:0000256" key="7">
    <source>
        <dbReference type="ARBA" id="ARBA00093797"/>
    </source>
</evidence>
<keyword evidence="3" id="KW-1005">Bacterial flagellum biogenesis</keyword>
<keyword evidence="4" id="KW-0143">Chaperone</keyword>
<protein>
    <recommendedName>
        <fullName evidence="7">Flagellar protein FliT</fullName>
    </recommendedName>
</protein>
<dbReference type="Proteomes" id="UP000187172">
    <property type="component" value="Unassembled WGS sequence"/>
</dbReference>
<dbReference type="STRING" id="297318.BK138_28225"/>
<dbReference type="RefSeq" id="WP_076174572.1">
    <property type="nucleotide sequence ID" value="NZ_MRTP01000012.1"/>
</dbReference>
<evidence type="ECO:0000256" key="2">
    <source>
        <dbReference type="ARBA" id="ARBA00022490"/>
    </source>
</evidence>
<evidence type="ECO:0000256" key="1">
    <source>
        <dbReference type="ARBA" id="ARBA00004514"/>
    </source>
</evidence>
<comment type="function">
    <text evidence="5">May act as an export chaperone for the filament capping protein FliD.</text>
</comment>
<accession>A0A1R1EEB4</accession>
<evidence type="ECO:0000313" key="8">
    <source>
        <dbReference type="EMBL" id="OMF50173.1"/>
    </source>
</evidence>
<name>A0A1R1EEB4_9BACL</name>
<comment type="subcellular location">
    <subcellularLocation>
        <location evidence="1">Cytoplasm</location>
        <location evidence="1">Cytosol</location>
    </subcellularLocation>
</comment>
<reference evidence="8 9" key="1">
    <citation type="submission" date="2016-11" db="EMBL/GenBank/DDBJ databases">
        <title>Paenibacillus species isolates.</title>
        <authorList>
            <person name="Beno S.M."/>
        </authorList>
    </citation>
    <scope>NUCLEOTIDE SEQUENCE [LARGE SCALE GENOMIC DNA]</scope>
    <source>
        <strain evidence="8 9">FSL R5-0378</strain>
    </source>
</reference>
<comment type="similarity">
    <text evidence="6">Belongs to the bacillales FliT family.</text>
</comment>
<organism evidence="8 9">
    <name type="scientific">Paenibacillus rhizosphaerae</name>
    <dbReference type="NCBI Taxonomy" id="297318"/>
    <lineage>
        <taxon>Bacteria</taxon>
        <taxon>Bacillati</taxon>
        <taxon>Bacillota</taxon>
        <taxon>Bacilli</taxon>
        <taxon>Bacillales</taxon>
        <taxon>Paenibacillaceae</taxon>
        <taxon>Paenibacillus</taxon>
    </lineage>
</organism>
<evidence type="ECO:0000256" key="6">
    <source>
        <dbReference type="ARBA" id="ARBA00093785"/>
    </source>
</evidence>
<comment type="caution">
    <text evidence="8">The sequence shown here is derived from an EMBL/GenBank/DDBJ whole genome shotgun (WGS) entry which is preliminary data.</text>
</comment>
<sequence length="111" mass="13028">MDNLISSLQALTETVLARLQYTAYEELQDFVQERQQLIDELNRLKQHTPFSPSQVEQLQSILQADPLILNRMNQLKMEASDWLQHRGQAKMQRSAYEAAYTPDSFLMDQRK</sequence>
<evidence type="ECO:0000256" key="3">
    <source>
        <dbReference type="ARBA" id="ARBA00022795"/>
    </source>
</evidence>
<dbReference type="EMBL" id="MRTP01000012">
    <property type="protein sequence ID" value="OMF50173.1"/>
    <property type="molecule type" value="Genomic_DNA"/>
</dbReference>
<dbReference type="AlphaFoldDB" id="A0A1R1EEB4"/>
<evidence type="ECO:0000256" key="5">
    <source>
        <dbReference type="ARBA" id="ARBA00093765"/>
    </source>
</evidence>
<evidence type="ECO:0000313" key="9">
    <source>
        <dbReference type="Proteomes" id="UP000187172"/>
    </source>
</evidence>
<evidence type="ECO:0000256" key="4">
    <source>
        <dbReference type="ARBA" id="ARBA00023186"/>
    </source>
</evidence>
<keyword evidence="2" id="KW-0963">Cytoplasm</keyword>
<proteinExistence type="inferred from homology"/>
<dbReference type="InterPro" id="IPR008622">
    <property type="entry name" value="FliT"/>
</dbReference>